<dbReference type="Proteomes" id="UP000218287">
    <property type="component" value="Chromosome"/>
</dbReference>
<dbReference type="InterPro" id="IPR036388">
    <property type="entry name" value="WH-like_DNA-bd_sf"/>
</dbReference>
<accession>A0A1Z4GAI8</accession>
<dbReference type="PANTHER" id="PTHR33204:SF39">
    <property type="entry name" value="TRANSCRIPTIONAL REGULATORY PROTEIN"/>
    <property type="match status" value="1"/>
</dbReference>
<organism evidence="5 6">
    <name type="scientific">Anabaenopsis circularis NIES-21</name>
    <dbReference type="NCBI Taxonomy" id="1085406"/>
    <lineage>
        <taxon>Bacteria</taxon>
        <taxon>Bacillati</taxon>
        <taxon>Cyanobacteriota</taxon>
        <taxon>Cyanophyceae</taxon>
        <taxon>Nostocales</taxon>
        <taxon>Nodulariaceae</taxon>
        <taxon>Anabaenopsis</taxon>
    </lineage>
</organism>
<evidence type="ECO:0000256" key="1">
    <source>
        <dbReference type="ARBA" id="ARBA00023015"/>
    </source>
</evidence>
<sequence>MLNNFPEPEIFTLDCPTQQILDVIADKWSVIVLYCLAYRSRRYGEIQRCIQGISQKVLTQTLRKLERHGLVERTILSQMPLSVEYSLTSLGKTLIEPLQSLASWTREHFYEVVASRDLYDR</sequence>
<dbReference type="Gene3D" id="1.10.10.10">
    <property type="entry name" value="Winged helix-like DNA-binding domain superfamily/Winged helix DNA-binding domain"/>
    <property type="match status" value="1"/>
</dbReference>
<dbReference type="InterPro" id="IPR002577">
    <property type="entry name" value="HTH_HxlR"/>
</dbReference>
<keyword evidence="3" id="KW-0804">Transcription</keyword>
<dbReference type="PROSITE" id="PS51118">
    <property type="entry name" value="HTH_HXLR"/>
    <property type="match status" value="1"/>
</dbReference>
<keyword evidence="2" id="KW-0238">DNA-binding</keyword>
<protein>
    <submittedName>
        <fullName evidence="5">Transcriptional regulator, HxlR family protein</fullName>
    </submittedName>
</protein>
<dbReference type="AlphaFoldDB" id="A0A1Z4GAI8"/>
<proteinExistence type="predicted"/>
<evidence type="ECO:0000256" key="3">
    <source>
        <dbReference type="ARBA" id="ARBA00023163"/>
    </source>
</evidence>
<dbReference type="SUPFAM" id="SSF46785">
    <property type="entry name" value="Winged helix' DNA-binding domain"/>
    <property type="match status" value="1"/>
</dbReference>
<evidence type="ECO:0000313" key="6">
    <source>
        <dbReference type="Proteomes" id="UP000218287"/>
    </source>
</evidence>
<dbReference type="GO" id="GO:0003677">
    <property type="term" value="F:DNA binding"/>
    <property type="evidence" value="ECO:0007669"/>
    <property type="project" value="UniProtKB-KW"/>
</dbReference>
<name>A0A1Z4GAI8_9CYAN</name>
<feature type="domain" description="HTH hxlR-type" evidence="4">
    <location>
        <begin position="15"/>
        <end position="113"/>
    </location>
</feature>
<dbReference type="EMBL" id="AP018174">
    <property type="protein sequence ID" value="BAY14306.1"/>
    <property type="molecule type" value="Genomic_DNA"/>
</dbReference>
<keyword evidence="1" id="KW-0805">Transcription regulation</keyword>
<evidence type="ECO:0000256" key="2">
    <source>
        <dbReference type="ARBA" id="ARBA00023125"/>
    </source>
</evidence>
<dbReference type="PANTHER" id="PTHR33204">
    <property type="entry name" value="TRANSCRIPTIONAL REGULATOR, MARR FAMILY"/>
    <property type="match status" value="1"/>
</dbReference>
<gene>
    <name evidence="5" type="ORF">NIES21_00630</name>
</gene>
<dbReference type="InterPro" id="IPR036390">
    <property type="entry name" value="WH_DNA-bd_sf"/>
</dbReference>
<evidence type="ECO:0000259" key="4">
    <source>
        <dbReference type="PROSITE" id="PS51118"/>
    </source>
</evidence>
<dbReference type="OrthoDB" id="9791143at2"/>
<reference evidence="5 6" key="1">
    <citation type="submission" date="2017-06" db="EMBL/GenBank/DDBJ databases">
        <title>Genome sequencing of cyanobaciteial culture collection at National Institute for Environmental Studies (NIES).</title>
        <authorList>
            <person name="Hirose Y."/>
            <person name="Shimura Y."/>
            <person name="Fujisawa T."/>
            <person name="Nakamura Y."/>
            <person name="Kawachi M."/>
        </authorList>
    </citation>
    <scope>NUCLEOTIDE SEQUENCE [LARGE SCALE GENOMIC DNA]</scope>
    <source>
        <strain evidence="5 6">NIES-21</strain>
    </source>
</reference>
<dbReference type="Pfam" id="PF01638">
    <property type="entry name" value="HxlR"/>
    <property type="match status" value="1"/>
</dbReference>
<evidence type="ECO:0000313" key="5">
    <source>
        <dbReference type="EMBL" id="BAY14306.1"/>
    </source>
</evidence>
<keyword evidence="6" id="KW-1185">Reference proteome</keyword>